<protein>
    <submittedName>
        <fullName evidence="1">DNA polymerase III subunit chi</fullName>
    </submittedName>
</protein>
<dbReference type="InterPro" id="IPR036768">
    <property type="entry name" value="PolIII_chi_sf"/>
</dbReference>
<dbReference type="GO" id="GO:0032298">
    <property type="term" value="P:positive regulation of DNA-templated DNA replication initiation"/>
    <property type="evidence" value="ECO:0007669"/>
    <property type="project" value="TreeGrafter"/>
</dbReference>
<dbReference type="Pfam" id="PF04364">
    <property type="entry name" value="DNA_pol3_chi"/>
    <property type="match status" value="1"/>
</dbReference>
<dbReference type="GO" id="GO:0003677">
    <property type="term" value="F:DNA binding"/>
    <property type="evidence" value="ECO:0007669"/>
    <property type="project" value="InterPro"/>
</dbReference>
<accession>A0A1X6YS42</accession>
<proteinExistence type="predicted"/>
<dbReference type="Proteomes" id="UP000193570">
    <property type="component" value="Unassembled WGS sequence"/>
</dbReference>
<dbReference type="InterPro" id="IPR007459">
    <property type="entry name" value="DNA_pol3_chi"/>
</dbReference>
<dbReference type="GO" id="GO:0003887">
    <property type="term" value="F:DNA-directed DNA polymerase activity"/>
    <property type="evidence" value="ECO:0007669"/>
    <property type="project" value="InterPro"/>
</dbReference>
<keyword evidence="2" id="KW-1185">Reference proteome</keyword>
<organism evidence="1 2">
    <name type="scientific">Roseivivax jejudonensis</name>
    <dbReference type="NCBI Taxonomy" id="1529041"/>
    <lineage>
        <taxon>Bacteria</taxon>
        <taxon>Pseudomonadati</taxon>
        <taxon>Pseudomonadota</taxon>
        <taxon>Alphaproteobacteria</taxon>
        <taxon>Rhodobacterales</taxon>
        <taxon>Roseobacteraceae</taxon>
        <taxon>Roseivivax</taxon>
    </lineage>
</organism>
<sequence>MGAALFYHLTRRPLDTALAQLLDKALGAGHRIAVRGTDRDRLAALDAALWAGDEDGFLPHGLAGGPHDTAQPVLLTDAVETPNGATCLMSVDGATVTAAEVGAFARVCVLFDGADTAATQAARVQWKGLTDAGCAAQYWSEESGRWEMKAESAGR</sequence>
<dbReference type="PANTHER" id="PTHR38767:SF1">
    <property type="entry name" value="DNA POLYMERASE III SUBUNIT CHI"/>
    <property type="match status" value="1"/>
</dbReference>
<dbReference type="GO" id="GO:0006260">
    <property type="term" value="P:DNA replication"/>
    <property type="evidence" value="ECO:0007669"/>
    <property type="project" value="InterPro"/>
</dbReference>
<dbReference type="OrthoDB" id="9795973at2"/>
<dbReference type="AlphaFoldDB" id="A0A1X6YS42"/>
<dbReference type="PANTHER" id="PTHR38767">
    <property type="entry name" value="DNA POLYMERASE III SUBUNIT CHI"/>
    <property type="match status" value="1"/>
</dbReference>
<evidence type="ECO:0000313" key="2">
    <source>
        <dbReference type="Proteomes" id="UP000193570"/>
    </source>
</evidence>
<dbReference type="EMBL" id="FWFK01000002">
    <property type="protein sequence ID" value="SLN29793.1"/>
    <property type="molecule type" value="Genomic_DNA"/>
</dbReference>
<dbReference type="SUPFAM" id="SSF102400">
    <property type="entry name" value="DNA polymerase III chi subunit"/>
    <property type="match status" value="1"/>
</dbReference>
<dbReference type="RefSeq" id="WP_085791068.1">
    <property type="nucleotide sequence ID" value="NZ_FWFK01000002.1"/>
</dbReference>
<dbReference type="Gene3D" id="3.40.50.10110">
    <property type="entry name" value="DNA polymerase III subunit chi"/>
    <property type="match status" value="1"/>
</dbReference>
<evidence type="ECO:0000313" key="1">
    <source>
        <dbReference type="EMBL" id="SLN29793.1"/>
    </source>
</evidence>
<gene>
    <name evidence="1" type="ORF">ROJ8625_01322</name>
</gene>
<name>A0A1X6YS42_9RHOB</name>
<reference evidence="1 2" key="1">
    <citation type="submission" date="2017-03" db="EMBL/GenBank/DDBJ databases">
        <authorList>
            <person name="Afonso C.L."/>
            <person name="Miller P.J."/>
            <person name="Scott M.A."/>
            <person name="Spackman E."/>
            <person name="Goraichik I."/>
            <person name="Dimitrov K.M."/>
            <person name="Suarez D.L."/>
            <person name="Swayne D.E."/>
        </authorList>
    </citation>
    <scope>NUCLEOTIDE SEQUENCE [LARGE SCALE GENOMIC DNA]</scope>
    <source>
        <strain evidence="1 2">CECT 8625</strain>
    </source>
</reference>
<dbReference type="NCBIfam" id="NF004347">
    <property type="entry name" value="PRK05728.1-4"/>
    <property type="match status" value="1"/>
</dbReference>